<dbReference type="InterPro" id="IPR001611">
    <property type="entry name" value="Leu-rich_rpt"/>
</dbReference>
<dbReference type="SUPFAM" id="SSF52058">
    <property type="entry name" value="L domain-like"/>
    <property type="match status" value="1"/>
</dbReference>
<dbReference type="SUPFAM" id="SSF47576">
    <property type="entry name" value="Calponin-homology domain, CH-domain"/>
    <property type="match status" value="1"/>
</dbReference>
<dbReference type="PANTHER" id="PTHR48051:SF21">
    <property type="entry name" value="CALPONIN-HOMOLOGY (CH) DOMAIN-CONTAINING PROTEIN"/>
    <property type="match status" value="1"/>
</dbReference>
<dbReference type="Gene3D" id="3.80.10.10">
    <property type="entry name" value="Ribonuclease Inhibitor"/>
    <property type="match status" value="2"/>
</dbReference>
<dbReference type="Proteomes" id="UP000093561">
    <property type="component" value="Unassembled WGS sequence"/>
</dbReference>
<protein>
    <recommendedName>
        <fullName evidence="4">Calponin-homology (CH) domain-containing protein</fullName>
    </recommendedName>
</protein>
<keyword evidence="2" id="KW-0677">Repeat</keyword>
<evidence type="ECO:0000256" key="1">
    <source>
        <dbReference type="ARBA" id="ARBA00022614"/>
    </source>
</evidence>
<feature type="region of interest" description="Disordered" evidence="3">
    <location>
        <begin position="450"/>
        <end position="471"/>
    </location>
</feature>
<dbReference type="Pfam" id="PF00307">
    <property type="entry name" value="CH"/>
    <property type="match status" value="1"/>
</dbReference>
<dbReference type="InterPro" id="IPR032675">
    <property type="entry name" value="LRR_dom_sf"/>
</dbReference>
<dbReference type="InterPro" id="IPR001715">
    <property type="entry name" value="CH_dom"/>
</dbReference>
<evidence type="ECO:0000259" key="4">
    <source>
        <dbReference type="PROSITE" id="PS50021"/>
    </source>
</evidence>
<dbReference type="SMART" id="SM00364">
    <property type="entry name" value="LRR_BAC"/>
    <property type="match status" value="4"/>
</dbReference>
<evidence type="ECO:0000256" key="2">
    <source>
        <dbReference type="ARBA" id="ARBA00022737"/>
    </source>
</evidence>
<sequence length="885" mass="97450">MFEEAELSGVLLLAGRKLKEFPAHLALKYEISDIISADLSDNRFIHLPLCICEMCSLETLRIRNTGLRSIPSAVQLLQSLTYLDLSGNQLMNIPSALFSMPLQILLLTGNRLEYIPREIRQLSNSLRELDASCNKLKTLPADIALLKLLRVLNVRDNQLTHLPSEISRLELRVLDISQNKLGELPFDLRYMCTLVDFRIDFNPLIAPPAKLCSKGREHAFKWLRSHAERTIDNTIKTYNHSFKRPTTIDATLRKGQHIENIGDELRFERRSRATRFNTVGGSDSGYASTVDENRYSREFQPQVGCLFNIDEANHLHHHYHHHHQQQQQQQLVTSNWEETIVAMNSVGSKDNSTMNSNGDLLKEVMHAYAQKIAANKTSTNSFGPGNLSTYQQQHTTINHELYSNNSITTTSSTNLYPSTVSSTTQRPQAIVTPMTATVTISEFAAATTTVDQETNKADDSKGQNNGMIPDIKNNNALEKEEEKLNNQHCIQCSTANSQRNTNTSNISITGTTTTGSSNFHNILDQHITTMIDDSQSTIINSDLIEATKIETISADDQKFSSFLTTANHSVITSTKSLKCLSPVVEDSNSSGNSSLLTTDSVSTVASILSSTGNVSASETTTCFITPSDVVTSSIATSSVKVEHSLSSNKSIASTSRSSTTSQQLSNRSITDKRHSVPTRPANSRSNDKSKLVTNNSTKTPRTILHRSPISHATTISGTSSNMITGNIVENMRKVLENRLNTTLPSGRSQLSASLADGVKLCNFANRIRLRAVHSLFTPVSEELPLSPPKCRRNVDSFLAACRRIGVPENSICSSADILERRNLPLLAKTVLALNKFSSSNANARTTTTTTTATRTNTITTTTTTTATTTTTKAATHIQLHIQTNV</sequence>
<dbReference type="PROSITE" id="PS50021">
    <property type="entry name" value="CH"/>
    <property type="match status" value="1"/>
</dbReference>
<proteinExistence type="predicted"/>
<name>A0AAF5PM96_WUCBA</name>
<reference evidence="6" key="3">
    <citation type="submission" date="2024-02" db="UniProtKB">
        <authorList>
            <consortium name="WormBaseParasite"/>
        </authorList>
    </citation>
    <scope>IDENTIFICATION</scope>
    <source>
        <strain evidence="6">pt0022</strain>
    </source>
</reference>
<dbReference type="WBParaSite" id="mrna-Wban_02801">
    <property type="protein sequence ID" value="mrna-Wban_02801"/>
    <property type="gene ID" value="Wban_02801"/>
</dbReference>
<evidence type="ECO:0000313" key="5">
    <source>
        <dbReference type="Proteomes" id="UP000093561"/>
    </source>
</evidence>
<dbReference type="InterPro" id="IPR003591">
    <property type="entry name" value="Leu-rich_rpt_typical-subtyp"/>
</dbReference>
<dbReference type="InterPro" id="IPR036872">
    <property type="entry name" value="CH_dom_sf"/>
</dbReference>
<dbReference type="SMART" id="SM00033">
    <property type="entry name" value="CH"/>
    <property type="match status" value="1"/>
</dbReference>
<reference evidence="5" key="1">
    <citation type="submission" date="2015-03" db="EMBL/GenBank/DDBJ databases">
        <title>Wuchereria bancrofti Genome Sequencing Papua New Guinea Strain.</title>
        <authorList>
            <person name="Small S.T."/>
            <person name="Serre D."/>
            <person name="Zimmerman P.A."/>
        </authorList>
    </citation>
    <scope>NUCLEOTIDE SEQUENCE [LARGE SCALE GENOMIC DNA]</scope>
    <source>
        <strain evidence="5">pt0022</strain>
    </source>
</reference>
<dbReference type="SMART" id="SM00369">
    <property type="entry name" value="LRR_TYP"/>
    <property type="match status" value="5"/>
</dbReference>
<dbReference type="PANTHER" id="PTHR48051">
    <property type="match status" value="1"/>
</dbReference>
<dbReference type="PROSITE" id="PS51450">
    <property type="entry name" value="LRR"/>
    <property type="match status" value="2"/>
</dbReference>
<dbReference type="Pfam" id="PF00560">
    <property type="entry name" value="LRR_1"/>
    <property type="match status" value="1"/>
</dbReference>
<feature type="compositionally biased region" description="Polar residues" evidence="3">
    <location>
        <begin position="691"/>
        <end position="700"/>
    </location>
</feature>
<evidence type="ECO:0000313" key="6">
    <source>
        <dbReference type="WBParaSite" id="mrna-Wban_02801"/>
    </source>
</evidence>
<dbReference type="AlphaFoldDB" id="A0AAF5PM96"/>
<dbReference type="GO" id="GO:0005737">
    <property type="term" value="C:cytoplasm"/>
    <property type="evidence" value="ECO:0007669"/>
    <property type="project" value="TreeGrafter"/>
</dbReference>
<feature type="region of interest" description="Disordered" evidence="3">
    <location>
        <begin position="645"/>
        <end position="701"/>
    </location>
</feature>
<feature type="domain" description="Calponin-homology (CH)" evidence="4">
    <location>
        <begin position="729"/>
        <end position="837"/>
    </location>
</feature>
<evidence type="ECO:0000256" key="3">
    <source>
        <dbReference type="SAM" id="MobiDB-lite"/>
    </source>
</evidence>
<feature type="compositionally biased region" description="Low complexity" evidence="3">
    <location>
        <begin position="646"/>
        <end position="668"/>
    </location>
</feature>
<reference evidence="5" key="2">
    <citation type="journal article" date="2016" name="Mol. Ecol.">
        <title>Population genomics of the filarial nematode parasite Wuchereria bancrofti from mosquitoes.</title>
        <authorList>
            <person name="Small S.T."/>
            <person name="Reimer L.J."/>
            <person name="Tisch D.J."/>
            <person name="King C.L."/>
            <person name="Christensen B.M."/>
            <person name="Siba P.M."/>
            <person name="Kazura J.W."/>
            <person name="Serre D."/>
            <person name="Zimmerman P.A."/>
        </authorList>
    </citation>
    <scope>NUCLEOTIDE SEQUENCE</scope>
    <source>
        <strain evidence="5">pt0022</strain>
    </source>
</reference>
<dbReference type="InterPro" id="IPR050216">
    <property type="entry name" value="LRR_domain-containing"/>
</dbReference>
<accession>A0AAF5PM96</accession>
<dbReference type="Gene3D" id="1.10.418.10">
    <property type="entry name" value="Calponin-like domain"/>
    <property type="match status" value="1"/>
</dbReference>
<keyword evidence="1" id="KW-0433">Leucine-rich repeat</keyword>
<organism evidence="5 6">
    <name type="scientific">Wuchereria bancrofti</name>
    <dbReference type="NCBI Taxonomy" id="6293"/>
    <lineage>
        <taxon>Eukaryota</taxon>
        <taxon>Metazoa</taxon>
        <taxon>Ecdysozoa</taxon>
        <taxon>Nematoda</taxon>
        <taxon>Chromadorea</taxon>
        <taxon>Rhabditida</taxon>
        <taxon>Spirurina</taxon>
        <taxon>Spiruromorpha</taxon>
        <taxon>Filarioidea</taxon>
        <taxon>Onchocercidae</taxon>
        <taxon>Wuchereria</taxon>
    </lineage>
</organism>